<feature type="non-terminal residue" evidence="2">
    <location>
        <position position="146"/>
    </location>
</feature>
<feature type="region of interest" description="Disordered" evidence="1">
    <location>
        <begin position="89"/>
        <end position="108"/>
    </location>
</feature>
<gene>
    <name evidence="2" type="ORF">QTO34_007991</name>
</gene>
<evidence type="ECO:0000256" key="1">
    <source>
        <dbReference type="SAM" id="MobiDB-lite"/>
    </source>
</evidence>
<dbReference type="Proteomes" id="UP001177744">
    <property type="component" value="Unassembled WGS sequence"/>
</dbReference>
<proteinExistence type="predicted"/>
<evidence type="ECO:0000313" key="2">
    <source>
        <dbReference type="EMBL" id="KAK1345533.1"/>
    </source>
</evidence>
<reference evidence="2" key="1">
    <citation type="submission" date="2023-06" db="EMBL/GenBank/DDBJ databases">
        <title>Reference genome for the Northern bat (Eptesicus nilssonii), a most northern bat species.</title>
        <authorList>
            <person name="Laine V.N."/>
            <person name="Pulliainen A.T."/>
            <person name="Lilley T.M."/>
        </authorList>
    </citation>
    <scope>NUCLEOTIDE SEQUENCE</scope>
    <source>
        <strain evidence="2">BLF_Eptnil</strain>
        <tissue evidence="2">Kidney</tissue>
    </source>
</reference>
<organism evidence="2 3">
    <name type="scientific">Cnephaeus nilssonii</name>
    <name type="common">Northern bat</name>
    <name type="synonym">Eptesicus nilssonii</name>
    <dbReference type="NCBI Taxonomy" id="3371016"/>
    <lineage>
        <taxon>Eukaryota</taxon>
        <taxon>Metazoa</taxon>
        <taxon>Chordata</taxon>
        <taxon>Craniata</taxon>
        <taxon>Vertebrata</taxon>
        <taxon>Euteleostomi</taxon>
        <taxon>Mammalia</taxon>
        <taxon>Eutheria</taxon>
        <taxon>Laurasiatheria</taxon>
        <taxon>Chiroptera</taxon>
        <taxon>Yangochiroptera</taxon>
        <taxon>Vespertilionidae</taxon>
        <taxon>Cnephaeus</taxon>
    </lineage>
</organism>
<evidence type="ECO:0000313" key="3">
    <source>
        <dbReference type="Proteomes" id="UP001177744"/>
    </source>
</evidence>
<name>A0AA40I9I1_CNENI</name>
<dbReference type="AlphaFoldDB" id="A0AA40I9I1"/>
<comment type="caution">
    <text evidence="2">The sequence shown here is derived from an EMBL/GenBank/DDBJ whole genome shotgun (WGS) entry which is preliminary data.</text>
</comment>
<dbReference type="EMBL" id="JAULJE010000002">
    <property type="protein sequence ID" value="KAK1345533.1"/>
    <property type="molecule type" value="Genomic_DNA"/>
</dbReference>
<keyword evidence="3" id="KW-1185">Reference proteome</keyword>
<sequence length="146" mass="16351">MVLLGVGGRGRPKAQQGELGECKWEEEAPVHGNKITTGYQIGTQILGTRTVNVGSEIWRRMTSHHLHLLNLQTIRNGGIYSKQRCKRLSDKKISTHSPEDRKAMPAEKHGGFDKLYQQGLTIINFIAQKSKQNEISDEISEEGTLN</sequence>
<accession>A0AA40I9I1</accession>
<protein>
    <submittedName>
        <fullName evidence="2">Uncharacterized protein</fullName>
    </submittedName>
</protein>